<dbReference type="CDD" id="cd04301">
    <property type="entry name" value="NAT_SF"/>
    <property type="match status" value="1"/>
</dbReference>
<gene>
    <name evidence="4" type="ORF">NZK81_06960</name>
</gene>
<evidence type="ECO:0000256" key="1">
    <source>
        <dbReference type="ARBA" id="ARBA00022679"/>
    </source>
</evidence>
<dbReference type="SUPFAM" id="SSF55729">
    <property type="entry name" value="Acyl-CoA N-acyltransferases (Nat)"/>
    <property type="match status" value="1"/>
</dbReference>
<protein>
    <submittedName>
        <fullName evidence="4">GNAT family N-acetyltransferase</fullName>
    </submittedName>
</protein>
<dbReference type="PANTHER" id="PTHR43877">
    <property type="entry name" value="AMINOALKYLPHOSPHONATE N-ACETYLTRANSFERASE-RELATED-RELATED"/>
    <property type="match status" value="1"/>
</dbReference>
<reference evidence="4" key="1">
    <citation type="submission" date="2022-09" db="EMBL/GenBank/DDBJ databases">
        <title>Novosphingobium sp. Nov., a polycyclic aromatic hydrocarbon-degrading bacterium isolated form mangrove sediments in HongKong.</title>
        <authorList>
            <person name="Hu Z."/>
        </authorList>
    </citation>
    <scope>NUCLEOTIDE SEQUENCE</scope>
    <source>
        <strain evidence="4">HK4-1</strain>
    </source>
</reference>
<dbReference type="Gene3D" id="3.40.630.30">
    <property type="match status" value="1"/>
</dbReference>
<dbReference type="Pfam" id="PF00583">
    <property type="entry name" value="Acetyltransf_1"/>
    <property type="match status" value="1"/>
</dbReference>
<dbReference type="Proteomes" id="UP001165583">
    <property type="component" value="Unassembled WGS sequence"/>
</dbReference>
<keyword evidence="1" id="KW-0808">Transferase</keyword>
<keyword evidence="2" id="KW-0012">Acyltransferase</keyword>
<name>A0ABT2I390_9SPHN</name>
<proteinExistence type="predicted"/>
<dbReference type="InterPro" id="IPR000182">
    <property type="entry name" value="GNAT_dom"/>
</dbReference>
<organism evidence="4 5">
    <name type="scientific">Novosphingobium mangrovi</name>
    <name type="common">ex Huang et al. 2023</name>
    <dbReference type="NCBI Taxonomy" id="2976432"/>
    <lineage>
        <taxon>Bacteria</taxon>
        <taxon>Pseudomonadati</taxon>
        <taxon>Pseudomonadota</taxon>
        <taxon>Alphaproteobacteria</taxon>
        <taxon>Sphingomonadales</taxon>
        <taxon>Sphingomonadaceae</taxon>
        <taxon>Novosphingobium</taxon>
    </lineage>
</organism>
<keyword evidence="5" id="KW-1185">Reference proteome</keyword>
<dbReference type="InterPro" id="IPR016181">
    <property type="entry name" value="Acyl_CoA_acyltransferase"/>
</dbReference>
<sequence length="187" mass="19967">MAGADWHIRPVGPDDVEALTLVGAATFLESFAGVVDGAGIVAHCARQHSTDAYRAYFAKGAQAWIAEVEPGGAPVGYALLCRPELEQAEAGDIELKRIYLFSRFQGSGIARGLMDAVKAASSGHSRLLLGVKDDNHRALAYYRKHGFETIGTRRFDVGGKTYDDFVLACPLAASSPSLELLPQSRSG</sequence>
<evidence type="ECO:0000313" key="5">
    <source>
        <dbReference type="Proteomes" id="UP001165583"/>
    </source>
</evidence>
<accession>A0ABT2I390</accession>
<dbReference type="EMBL" id="JANZXA010000003">
    <property type="protein sequence ID" value="MCT2399281.1"/>
    <property type="molecule type" value="Genomic_DNA"/>
</dbReference>
<comment type="caution">
    <text evidence="4">The sequence shown here is derived from an EMBL/GenBank/DDBJ whole genome shotgun (WGS) entry which is preliminary data.</text>
</comment>
<evidence type="ECO:0000259" key="3">
    <source>
        <dbReference type="PROSITE" id="PS51186"/>
    </source>
</evidence>
<evidence type="ECO:0000256" key="2">
    <source>
        <dbReference type="ARBA" id="ARBA00023315"/>
    </source>
</evidence>
<evidence type="ECO:0000313" key="4">
    <source>
        <dbReference type="EMBL" id="MCT2399281.1"/>
    </source>
</evidence>
<dbReference type="PROSITE" id="PS51186">
    <property type="entry name" value="GNAT"/>
    <property type="match status" value="1"/>
</dbReference>
<feature type="domain" description="N-acetyltransferase" evidence="3">
    <location>
        <begin position="6"/>
        <end position="172"/>
    </location>
</feature>
<dbReference type="RefSeq" id="WP_260045244.1">
    <property type="nucleotide sequence ID" value="NZ_JANZXA010000003.1"/>
</dbReference>
<dbReference type="InterPro" id="IPR050832">
    <property type="entry name" value="Bact_Acetyltransf"/>
</dbReference>